<dbReference type="Proteomes" id="UP000594637">
    <property type="component" value="Chromosome"/>
</dbReference>
<evidence type="ECO:0000313" key="4">
    <source>
        <dbReference type="Proteomes" id="UP000594637"/>
    </source>
</evidence>
<keyword evidence="4" id="KW-1185">Reference proteome</keyword>
<evidence type="ECO:0000256" key="1">
    <source>
        <dbReference type="SAM" id="MobiDB-lite"/>
    </source>
</evidence>
<keyword evidence="2" id="KW-0812">Transmembrane</keyword>
<gene>
    <name evidence="3" type="ORF">ID810_11550</name>
</gene>
<dbReference type="KEGG" id="arep:ID810_11550"/>
<name>A0A7T0LKA5_9ACTO</name>
<feature type="transmembrane region" description="Helical" evidence="2">
    <location>
        <begin position="290"/>
        <end position="307"/>
    </location>
</feature>
<dbReference type="AlphaFoldDB" id="A0A7T0LKA5"/>
<evidence type="ECO:0000313" key="3">
    <source>
        <dbReference type="EMBL" id="QPL05326.1"/>
    </source>
</evidence>
<feature type="transmembrane region" description="Helical" evidence="2">
    <location>
        <begin position="208"/>
        <end position="226"/>
    </location>
</feature>
<feature type="transmembrane region" description="Helical" evidence="2">
    <location>
        <begin position="171"/>
        <end position="188"/>
    </location>
</feature>
<dbReference type="EMBL" id="CP063989">
    <property type="protein sequence ID" value="QPL05326.1"/>
    <property type="molecule type" value="Genomic_DNA"/>
</dbReference>
<reference evidence="3 4" key="1">
    <citation type="submission" date="2020-11" db="EMBL/GenBank/DDBJ databases">
        <title>Actinomyces sp. ZJ750.</title>
        <authorList>
            <person name="Zhou J."/>
        </authorList>
    </citation>
    <scope>NUCLEOTIDE SEQUENCE [LARGE SCALE GENOMIC DNA]</scope>
    <source>
        <strain evidence="3 4">ZJ750</strain>
    </source>
</reference>
<organism evidence="3 4">
    <name type="scientific">Actinomyces respiraculi</name>
    <dbReference type="NCBI Taxonomy" id="2744574"/>
    <lineage>
        <taxon>Bacteria</taxon>
        <taxon>Bacillati</taxon>
        <taxon>Actinomycetota</taxon>
        <taxon>Actinomycetes</taxon>
        <taxon>Actinomycetales</taxon>
        <taxon>Actinomycetaceae</taxon>
        <taxon>Actinomyces</taxon>
    </lineage>
</organism>
<feature type="compositionally biased region" description="Basic and acidic residues" evidence="1">
    <location>
        <begin position="110"/>
        <end position="128"/>
    </location>
</feature>
<sequence>MSTENPTRFEDESSDPATAEAVVLGDDLEVPVPAPVLDDEPAAEAANSADSLTVRRRSIFADAEAAADETVTSEKEQTDAIPDPVTVSAPEEETRAGPLETTESTESTESTERAGAREDKPTAEPNRQDEAFTLAWTEHRPRHAAPRTEDDILLKGSTVVGKPAPRTTAHWAGILLSVVLLPFAWFFLHDSAAQVLTATEPHRFVLNVPGLVELAVGALALVLALWTARRSSLGSILVGVLALLIGIVGLAAPGVMNLHLSPVLDRLAQQSTPGANLASYVWSDAATGRLAWAGLLLIMVGVVSHSARRAGRREQEVVDQVRKNVD</sequence>
<feature type="transmembrane region" description="Helical" evidence="2">
    <location>
        <begin position="233"/>
        <end position="256"/>
    </location>
</feature>
<proteinExistence type="predicted"/>
<dbReference type="RefSeq" id="WP_166858279.1">
    <property type="nucleotide sequence ID" value="NZ_CP063989.1"/>
</dbReference>
<protein>
    <submittedName>
        <fullName evidence="3">Uncharacterized protein</fullName>
    </submittedName>
</protein>
<evidence type="ECO:0000256" key="2">
    <source>
        <dbReference type="SAM" id="Phobius"/>
    </source>
</evidence>
<feature type="region of interest" description="Disordered" evidence="1">
    <location>
        <begin position="23"/>
        <end position="128"/>
    </location>
</feature>
<keyword evidence="2" id="KW-1133">Transmembrane helix</keyword>
<keyword evidence="2" id="KW-0472">Membrane</keyword>
<accession>A0A7T0LKA5</accession>